<dbReference type="EMBL" id="CP000155">
    <property type="protein sequence ID" value="ABC27058.1"/>
    <property type="molecule type" value="Genomic_DNA"/>
</dbReference>
<dbReference type="Gene3D" id="3.10.20.30">
    <property type="match status" value="1"/>
</dbReference>
<dbReference type="NCBIfam" id="TIGR01683">
    <property type="entry name" value="thiS"/>
    <property type="match status" value="1"/>
</dbReference>
<sequence length="69" mass="7184">MPPDIEITLNGEPRHVRDAALSKVLETCGYQGVGFAVAINGEFVPRSAYTQTAVNPGDMIDVVAPVAGG</sequence>
<protein>
    <submittedName>
        <fullName evidence="1">Thiamine biosynthesis protein ThiS</fullName>
    </submittedName>
</protein>
<organism evidence="1 2">
    <name type="scientific">Hahella chejuensis (strain KCTC 2396)</name>
    <dbReference type="NCBI Taxonomy" id="349521"/>
    <lineage>
        <taxon>Bacteria</taxon>
        <taxon>Pseudomonadati</taxon>
        <taxon>Pseudomonadota</taxon>
        <taxon>Gammaproteobacteria</taxon>
        <taxon>Oceanospirillales</taxon>
        <taxon>Hahellaceae</taxon>
        <taxon>Hahella</taxon>
    </lineage>
</organism>
<evidence type="ECO:0000313" key="1">
    <source>
        <dbReference type="EMBL" id="ABC27058.1"/>
    </source>
</evidence>
<dbReference type="InterPro" id="IPR003749">
    <property type="entry name" value="ThiS/MoaD-like"/>
</dbReference>
<name>Q2SQL6_HAHCH</name>
<dbReference type="STRING" id="349521.HCH_00139"/>
<dbReference type="InterPro" id="IPR010035">
    <property type="entry name" value="Thi_S"/>
</dbReference>
<keyword evidence="2" id="KW-1185">Reference proteome</keyword>
<dbReference type="SUPFAM" id="SSF54285">
    <property type="entry name" value="MoaD/ThiS"/>
    <property type="match status" value="1"/>
</dbReference>
<evidence type="ECO:0000313" key="2">
    <source>
        <dbReference type="Proteomes" id="UP000000238"/>
    </source>
</evidence>
<dbReference type="PANTHER" id="PTHR34472:SF1">
    <property type="entry name" value="SULFUR CARRIER PROTEIN THIS"/>
    <property type="match status" value="1"/>
</dbReference>
<dbReference type="AlphaFoldDB" id="Q2SQL6"/>
<accession>Q2SQL6</accession>
<reference evidence="1 2" key="1">
    <citation type="journal article" date="2005" name="Nucleic Acids Res.">
        <title>Genomic blueprint of Hahella chejuensis, a marine microbe producing an algicidal agent.</title>
        <authorList>
            <person name="Jeong H."/>
            <person name="Yim J.H."/>
            <person name="Lee C."/>
            <person name="Choi S.-H."/>
            <person name="Park Y.K."/>
            <person name="Yoon S.H."/>
            <person name="Hur C.-G."/>
            <person name="Kang H.-Y."/>
            <person name="Kim D."/>
            <person name="Lee H.H."/>
            <person name="Park K.H."/>
            <person name="Park S.-H."/>
            <person name="Park H.-S."/>
            <person name="Lee H.K."/>
            <person name="Oh T.K."/>
            <person name="Kim J.F."/>
        </authorList>
    </citation>
    <scope>NUCLEOTIDE SEQUENCE [LARGE SCALE GENOMIC DNA]</scope>
    <source>
        <strain evidence="1 2">KCTC 2396</strain>
    </source>
</reference>
<dbReference type="OrthoDB" id="9800283at2"/>
<dbReference type="eggNOG" id="COG2104">
    <property type="taxonomic scope" value="Bacteria"/>
</dbReference>
<dbReference type="Proteomes" id="UP000000238">
    <property type="component" value="Chromosome"/>
</dbReference>
<dbReference type="KEGG" id="hch:HCH_00139"/>
<dbReference type="InterPro" id="IPR016155">
    <property type="entry name" value="Mopterin_synth/thiamin_S_b"/>
</dbReference>
<dbReference type="RefSeq" id="WP_011394135.1">
    <property type="nucleotide sequence ID" value="NC_007645.1"/>
</dbReference>
<dbReference type="CDD" id="cd00565">
    <property type="entry name" value="Ubl_ThiS"/>
    <property type="match status" value="1"/>
</dbReference>
<dbReference type="Pfam" id="PF02597">
    <property type="entry name" value="ThiS"/>
    <property type="match status" value="1"/>
</dbReference>
<gene>
    <name evidence="1" type="primary">thiS</name>
    <name evidence="1" type="ordered locus">HCH_00139</name>
</gene>
<dbReference type="HOGENOM" id="CLU_174611_2_0_6"/>
<dbReference type="InterPro" id="IPR012675">
    <property type="entry name" value="Beta-grasp_dom_sf"/>
</dbReference>
<proteinExistence type="predicted"/>
<dbReference type="PANTHER" id="PTHR34472">
    <property type="entry name" value="SULFUR CARRIER PROTEIN THIS"/>
    <property type="match status" value="1"/>
</dbReference>